<keyword evidence="5 12" id="KW-0436">Ligase</keyword>
<dbReference type="GO" id="GO:0008270">
    <property type="term" value="F:zinc ion binding"/>
    <property type="evidence" value="ECO:0007669"/>
    <property type="project" value="UniProtKB-UniRule"/>
</dbReference>
<comment type="cofactor">
    <cofactor evidence="12">
        <name>Zn(2+)</name>
        <dbReference type="ChEBI" id="CHEBI:29105"/>
    </cofactor>
    <text evidence="12">Binds 1 zinc ion per subunit.</text>
</comment>
<dbReference type="Pfam" id="PF01406">
    <property type="entry name" value="tRNA-synt_1e"/>
    <property type="match status" value="1"/>
</dbReference>
<feature type="binding site" evidence="12">
    <location>
        <position position="243"/>
    </location>
    <ligand>
        <name>Zn(2+)</name>
        <dbReference type="ChEBI" id="CHEBI:29105"/>
    </ligand>
</feature>
<keyword evidence="9 12" id="KW-0067">ATP-binding</keyword>
<dbReference type="InterPro" id="IPR024909">
    <property type="entry name" value="Cys-tRNA/MSH_ligase"/>
</dbReference>
<feature type="binding site" evidence="12">
    <location>
        <position position="239"/>
    </location>
    <ligand>
        <name>Zn(2+)</name>
        <dbReference type="ChEBI" id="CHEBI:29105"/>
    </ligand>
</feature>
<evidence type="ECO:0000313" key="16">
    <source>
        <dbReference type="Proteomes" id="UP000294817"/>
    </source>
</evidence>
<evidence type="ECO:0000256" key="1">
    <source>
        <dbReference type="ARBA" id="ARBA00004496"/>
    </source>
</evidence>
<dbReference type="EC" id="6.1.1.16" evidence="12"/>
<dbReference type="GO" id="GO:0004817">
    <property type="term" value="F:cysteine-tRNA ligase activity"/>
    <property type="evidence" value="ECO:0007669"/>
    <property type="project" value="UniProtKB-UniRule"/>
</dbReference>
<dbReference type="GO" id="GO:0005829">
    <property type="term" value="C:cytosol"/>
    <property type="evidence" value="ECO:0007669"/>
    <property type="project" value="TreeGrafter"/>
</dbReference>
<feature type="binding site" evidence="12">
    <location>
        <position position="33"/>
    </location>
    <ligand>
        <name>Zn(2+)</name>
        <dbReference type="ChEBI" id="CHEBI:29105"/>
    </ligand>
</feature>
<dbReference type="CDD" id="cd00672">
    <property type="entry name" value="CysRS_core"/>
    <property type="match status" value="1"/>
</dbReference>
<evidence type="ECO:0000256" key="10">
    <source>
        <dbReference type="ARBA" id="ARBA00022917"/>
    </source>
</evidence>
<evidence type="ECO:0000256" key="3">
    <source>
        <dbReference type="ARBA" id="ARBA00011245"/>
    </source>
</evidence>
<gene>
    <name evidence="12" type="primary">cysS</name>
    <name evidence="15" type="ORF">C8D74_10581</name>
</gene>
<dbReference type="GO" id="GO:0006423">
    <property type="term" value="P:cysteinyl-tRNA aminoacylation"/>
    <property type="evidence" value="ECO:0007669"/>
    <property type="project" value="UniProtKB-UniRule"/>
</dbReference>
<dbReference type="EMBL" id="SODZ01000005">
    <property type="protein sequence ID" value="TDX16129.1"/>
    <property type="molecule type" value="Genomic_DNA"/>
</dbReference>
<feature type="binding site" evidence="12">
    <location>
        <position position="274"/>
    </location>
    <ligand>
        <name>ATP</name>
        <dbReference type="ChEBI" id="CHEBI:30616"/>
    </ligand>
</feature>
<evidence type="ECO:0000256" key="2">
    <source>
        <dbReference type="ARBA" id="ARBA00005594"/>
    </source>
</evidence>
<comment type="catalytic activity">
    <reaction evidence="12">
        <text>tRNA(Cys) + L-cysteine + ATP = L-cysteinyl-tRNA(Cys) + AMP + diphosphate</text>
        <dbReference type="Rhea" id="RHEA:17773"/>
        <dbReference type="Rhea" id="RHEA-COMP:9661"/>
        <dbReference type="Rhea" id="RHEA-COMP:9679"/>
        <dbReference type="ChEBI" id="CHEBI:30616"/>
        <dbReference type="ChEBI" id="CHEBI:33019"/>
        <dbReference type="ChEBI" id="CHEBI:35235"/>
        <dbReference type="ChEBI" id="CHEBI:78442"/>
        <dbReference type="ChEBI" id="CHEBI:78517"/>
        <dbReference type="ChEBI" id="CHEBI:456215"/>
        <dbReference type="EC" id="6.1.1.16"/>
    </reaction>
</comment>
<protein>
    <recommendedName>
        <fullName evidence="12">Cysteine--tRNA ligase</fullName>
        <ecNumber evidence="12">6.1.1.16</ecNumber>
    </recommendedName>
    <alternativeName>
        <fullName evidence="12">Cysteinyl-tRNA synthetase</fullName>
        <shortName evidence="12">CysRS</shortName>
    </alternativeName>
</protein>
<evidence type="ECO:0000256" key="6">
    <source>
        <dbReference type="ARBA" id="ARBA00022723"/>
    </source>
</evidence>
<keyword evidence="11 12" id="KW-0030">Aminoacyl-tRNA synthetase</keyword>
<reference evidence="15 16" key="1">
    <citation type="submission" date="2019-03" db="EMBL/GenBank/DDBJ databases">
        <title>Genomic Encyclopedia of Type Strains, Phase IV (KMG-IV): sequencing the most valuable type-strain genomes for metagenomic binning, comparative biology and taxonomic classification.</title>
        <authorList>
            <person name="Goeker M."/>
        </authorList>
    </citation>
    <scope>NUCLEOTIDE SEQUENCE [LARGE SCALE GENOMIC DNA]</scope>
    <source>
        <strain evidence="15 16">DSM 13575</strain>
    </source>
</reference>
<keyword evidence="8 12" id="KW-0862">Zinc</keyword>
<dbReference type="Gene3D" id="3.40.50.620">
    <property type="entry name" value="HUPs"/>
    <property type="match status" value="1"/>
</dbReference>
<feature type="domain" description="Cysteinyl-tRNA synthetase class Ia DALR" evidence="14">
    <location>
        <begin position="358"/>
        <end position="410"/>
    </location>
</feature>
<dbReference type="PRINTS" id="PR00983">
    <property type="entry name" value="TRNASYNTHCYS"/>
</dbReference>
<dbReference type="InterPro" id="IPR009080">
    <property type="entry name" value="tRNAsynth_Ia_anticodon-bd"/>
</dbReference>
<dbReference type="PANTHER" id="PTHR10890">
    <property type="entry name" value="CYSTEINYL-TRNA SYNTHETASE"/>
    <property type="match status" value="1"/>
</dbReference>
<name>A0A4R8EUP7_9BACT</name>
<evidence type="ECO:0000256" key="8">
    <source>
        <dbReference type="ARBA" id="ARBA00022833"/>
    </source>
</evidence>
<dbReference type="SUPFAM" id="SSF52374">
    <property type="entry name" value="Nucleotidylyl transferase"/>
    <property type="match status" value="1"/>
</dbReference>
<evidence type="ECO:0000256" key="7">
    <source>
        <dbReference type="ARBA" id="ARBA00022741"/>
    </source>
</evidence>
<comment type="subunit">
    <text evidence="3 12">Monomer.</text>
</comment>
<feature type="binding site" evidence="12">
    <location>
        <position position="214"/>
    </location>
    <ligand>
        <name>Zn(2+)</name>
        <dbReference type="ChEBI" id="CHEBI:29105"/>
    </ligand>
</feature>
<evidence type="ECO:0000313" key="15">
    <source>
        <dbReference type="EMBL" id="TDX16129.1"/>
    </source>
</evidence>
<feature type="domain" description="tRNA synthetases class I catalytic" evidence="13">
    <location>
        <begin position="22"/>
        <end position="316"/>
    </location>
</feature>
<feature type="short sequence motif" description="'HIGH' region" evidence="12">
    <location>
        <begin position="35"/>
        <end position="45"/>
    </location>
</feature>
<sequence>MKHLPTIKIYDTLSAQLVDLIPVKEGEIKIYLCGPTVYNLLHIGNARPIIIFDAFRRFLEYIGYKVTLVQNFTDIDDKIIEQAKKEKMPFEEVGKRYIIEYWRDMTALKARAFNFHPKTTNYVEEIISYIKELEEKGYAYKAENGDVYFEVGKFLRYGELSHRKIEDLKVGIRVEVSEYKKNPLDFALWKSSKEGEPFWESPWGKGRPGWHIECSVMSSEILGDTFDIHAGGNDLIFPHHENERAQAIAKSGKDFAKYWMHNGMIRMAQGKMSKSLGNVWYLRDLLKKFDSDVLKIFILSKHYRIPIDISEELLHNQEVSVNRVKESLNEAEAFFNNKVPYPKEMYYLKEQEEYLISNLSNDFDTPSVVARIFELSRDLNKALNSRDEETIKNNYYIIRNIYGSVLGVFETNEQIQKNNVELNQLMEIILNVRSVLRNEKLYNLSDYIRDNLSKIGIEIKDTPESTKWS</sequence>
<evidence type="ECO:0000256" key="12">
    <source>
        <dbReference type="HAMAP-Rule" id="MF_00041"/>
    </source>
</evidence>
<dbReference type="InterPro" id="IPR014729">
    <property type="entry name" value="Rossmann-like_a/b/a_fold"/>
</dbReference>
<comment type="similarity">
    <text evidence="2 12">Belongs to the class-I aminoacyl-tRNA synthetase family.</text>
</comment>
<dbReference type="InterPro" id="IPR015273">
    <property type="entry name" value="Cys-tRNA-synt_Ia_DALR"/>
</dbReference>
<dbReference type="InterPro" id="IPR032678">
    <property type="entry name" value="tRNA-synt_1_cat_dom"/>
</dbReference>
<organism evidence="15 16">
    <name type="scientific">Petrotoga sibirica</name>
    <dbReference type="NCBI Taxonomy" id="156202"/>
    <lineage>
        <taxon>Bacteria</taxon>
        <taxon>Thermotogati</taxon>
        <taxon>Thermotogota</taxon>
        <taxon>Thermotogae</taxon>
        <taxon>Petrotogales</taxon>
        <taxon>Petrotogaceae</taxon>
        <taxon>Petrotoga</taxon>
    </lineage>
</organism>
<keyword evidence="10 12" id="KW-0648">Protein biosynthesis</keyword>
<evidence type="ECO:0000256" key="5">
    <source>
        <dbReference type="ARBA" id="ARBA00022598"/>
    </source>
</evidence>
<dbReference type="SUPFAM" id="SSF47323">
    <property type="entry name" value="Anticodon-binding domain of a subclass of class I aminoacyl-tRNA synthetases"/>
    <property type="match status" value="1"/>
</dbReference>
<dbReference type="FunFam" id="3.40.50.620:FF:000009">
    <property type="entry name" value="Cysteine--tRNA ligase"/>
    <property type="match status" value="1"/>
</dbReference>
<dbReference type="NCBIfam" id="TIGR00435">
    <property type="entry name" value="cysS"/>
    <property type="match status" value="1"/>
</dbReference>
<evidence type="ECO:0000256" key="4">
    <source>
        <dbReference type="ARBA" id="ARBA00022490"/>
    </source>
</evidence>
<dbReference type="Proteomes" id="UP000294817">
    <property type="component" value="Unassembled WGS sequence"/>
</dbReference>
<dbReference type="InterPro" id="IPR015803">
    <property type="entry name" value="Cys-tRNA-ligase"/>
</dbReference>
<keyword evidence="4 12" id="KW-0963">Cytoplasm</keyword>
<dbReference type="PANTHER" id="PTHR10890:SF3">
    <property type="entry name" value="CYSTEINE--TRNA LIGASE, CYTOPLASMIC"/>
    <property type="match status" value="1"/>
</dbReference>
<dbReference type="Gene3D" id="1.20.120.1910">
    <property type="entry name" value="Cysteine-tRNA ligase, C-terminal anti-codon recognition domain"/>
    <property type="match status" value="1"/>
</dbReference>
<keyword evidence="6 12" id="KW-0479">Metal-binding</keyword>
<feature type="short sequence motif" description="'KMSKS' region" evidence="12">
    <location>
        <begin position="271"/>
        <end position="275"/>
    </location>
</feature>
<dbReference type="AlphaFoldDB" id="A0A4R8EUP7"/>
<keyword evidence="16" id="KW-1185">Reference proteome</keyword>
<evidence type="ECO:0000259" key="14">
    <source>
        <dbReference type="Pfam" id="PF09190"/>
    </source>
</evidence>
<dbReference type="GO" id="GO:0005524">
    <property type="term" value="F:ATP binding"/>
    <property type="evidence" value="ECO:0007669"/>
    <property type="project" value="UniProtKB-UniRule"/>
</dbReference>
<proteinExistence type="inferred from homology"/>
<dbReference type="Pfam" id="PF09190">
    <property type="entry name" value="DALR_2"/>
    <property type="match status" value="1"/>
</dbReference>
<evidence type="ECO:0000259" key="13">
    <source>
        <dbReference type="Pfam" id="PF01406"/>
    </source>
</evidence>
<comment type="subcellular location">
    <subcellularLocation>
        <location evidence="1 12">Cytoplasm</location>
    </subcellularLocation>
</comment>
<dbReference type="HAMAP" id="MF_00041">
    <property type="entry name" value="Cys_tRNA_synth"/>
    <property type="match status" value="1"/>
</dbReference>
<evidence type="ECO:0000256" key="11">
    <source>
        <dbReference type="ARBA" id="ARBA00023146"/>
    </source>
</evidence>
<accession>A0A4R8EUP7</accession>
<evidence type="ECO:0000256" key="9">
    <source>
        <dbReference type="ARBA" id="ARBA00022840"/>
    </source>
</evidence>
<keyword evidence="7 12" id="KW-0547">Nucleotide-binding</keyword>
<comment type="caution">
    <text evidence="15">The sequence shown here is derived from an EMBL/GenBank/DDBJ whole genome shotgun (WGS) entry which is preliminary data.</text>
</comment>